<dbReference type="AlphaFoldDB" id="A0A7W7N8Z9"/>
<dbReference type="RefSeq" id="WP_184163615.1">
    <property type="nucleotide sequence ID" value="NZ_JACHLD010000004.1"/>
</dbReference>
<dbReference type="EMBL" id="JACHLD010000004">
    <property type="protein sequence ID" value="MBB4802966.1"/>
    <property type="molecule type" value="Genomic_DNA"/>
</dbReference>
<keyword evidence="1" id="KW-0812">Transmembrane</keyword>
<feature type="transmembrane region" description="Helical" evidence="1">
    <location>
        <begin position="133"/>
        <end position="151"/>
    </location>
</feature>
<accession>A0A7W7N8Z9</accession>
<feature type="transmembrane region" description="Helical" evidence="1">
    <location>
        <begin position="97"/>
        <end position="121"/>
    </location>
</feature>
<keyword evidence="3" id="KW-1185">Reference proteome</keyword>
<feature type="transmembrane region" description="Helical" evidence="1">
    <location>
        <begin position="70"/>
        <end position="91"/>
    </location>
</feature>
<sequence length="340" mass="39892">MSSKFKNELTATFSKNTYLFTFLFFLILYTICDFKFYETEGVHLIPLHILALIAGVIFESKKITKTWTTAFLIGIISFVLTFSLGLFLYYISPNAKFDLMLILNVSILAWPIAFFIIYVIYSRIFNKKRIAPQLTEGTTLILSISMIYWVIDNGLARFDNIILRIFLIIVISLSLFSLFNAFTKIYLSDTIKLILSIWSSIIMMFFAIDNLHGIFYNGNIVSTNELVQGTYIAIQYFLLGVSSIYMIQNFMMLIGFLPSWKMFFFVKYSNKVSELKNEHIDRYSDTQVSKSDSKFCILFVGTIFFFNYYFEIVPRQFIIWLTFITFPFFLMTYNHFVKKK</sequence>
<feature type="transmembrane region" description="Helical" evidence="1">
    <location>
        <begin position="317"/>
        <end position="336"/>
    </location>
</feature>
<organism evidence="2 3">
    <name type="scientific">Flavobacterium nitrogenifigens</name>
    <dbReference type="NCBI Taxonomy" id="1617283"/>
    <lineage>
        <taxon>Bacteria</taxon>
        <taxon>Pseudomonadati</taxon>
        <taxon>Bacteroidota</taxon>
        <taxon>Flavobacteriia</taxon>
        <taxon>Flavobacteriales</taxon>
        <taxon>Flavobacteriaceae</taxon>
        <taxon>Flavobacterium</taxon>
    </lineage>
</organism>
<feature type="transmembrane region" description="Helical" evidence="1">
    <location>
        <begin position="295"/>
        <end position="311"/>
    </location>
</feature>
<name>A0A7W7N8Z9_9FLAO</name>
<evidence type="ECO:0000313" key="2">
    <source>
        <dbReference type="EMBL" id="MBB4802966.1"/>
    </source>
</evidence>
<feature type="transmembrane region" description="Helical" evidence="1">
    <location>
        <begin position="236"/>
        <end position="257"/>
    </location>
</feature>
<evidence type="ECO:0000313" key="3">
    <source>
        <dbReference type="Proteomes" id="UP000561681"/>
    </source>
</evidence>
<keyword evidence="1" id="KW-0472">Membrane</keyword>
<evidence type="ECO:0000256" key="1">
    <source>
        <dbReference type="SAM" id="Phobius"/>
    </source>
</evidence>
<reference evidence="2 3" key="1">
    <citation type="submission" date="2020-08" db="EMBL/GenBank/DDBJ databases">
        <title>Functional genomics of gut bacteria from endangered species of beetles.</title>
        <authorList>
            <person name="Carlos-Shanley C."/>
        </authorList>
    </citation>
    <scope>NUCLEOTIDE SEQUENCE [LARGE SCALE GENOMIC DNA]</scope>
    <source>
        <strain evidence="2 3">S00142</strain>
    </source>
</reference>
<feature type="transmembrane region" description="Helical" evidence="1">
    <location>
        <begin position="41"/>
        <end position="58"/>
    </location>
</feature>
<dbReference type="Proteomes" id="UP000561681">
    <property type="component" value="Unassembled WGS sequence"/>
</dbReference>
<feature type="transmembrane region" description="Helical" evidence="1">
    <location>
        <begin position="163"/>
        <end position="182"/>
    </location>
</feature>
<proteinExistence type="predicted"/>
<feature type="transmembrane region" description="Helical" evidence="1">
    <location>
        <begin position="12"/>
        <end position="29"/>
    </location>
</feature>
<feature type="transmembrane region" description="Helical" evidence="1">
    <location>
        <begin position="194"/>
        <end position="216"/>
    </location>
</feature>
<protein>
    <submittedName>
        <fullName evidence="2">Uncharacterized protein</fullName>
    </submittedName>
</protein>
<comment type="caution">
    <text evidence="2">The sequence shown here is derived from an EMBL/GenBank/DDBJ whole genome shotgun (WGS) entry which is preliminary data.</text>
</comment>
<gene>
    <name evidence="2" type="ORF">HNP37_003041</name>
</gene>
<keyword evidence="1" id="KW-1133">Transmembrane helix</keyword>